<protein>
    <submittedName>
        <fullName evidence="1">Uncharacterized protein</fullName>
    </submittedName>
</protein>
<dbReference type="Proteomes" id="UP000054560">
    <property type="component" value="Unassembled WGS sequence"/>
</dbReference>
<organism evidence="1 2">
    <name type="scientific">Sphaeroforma arctica JP610</name>
    <dbReference type="NCBI Taxonomy" id="667725"/>
    <lineage>
        <taxon>Eukaryota</taxon>
        <taxon>Ichthyosporea</taxon>
        <taxon>Ichthyophonida</taxon>
        <taxon>Sphaeroforma</taxon>
    </lineage>
</organism>
<gene>
    <name evidence="1" type="ORF">SARC_10081</name>
</gene>
<evidence type="ECO:0000313" key="2">
    <source>
        <dbReference type="Proteomes" id="UP000054560"/>
    </source>
</evidence>
<reference evidence="1 2" key="1">
    <citation type="submission" date="2011-02" db="EMBL/GenBank/DDBJ databases">
        <title>The Genome Sequence of Sphaeroforma arctica JP610.</title>
        <authorList>
            <consortium name="The Broad Institute Genome Sequencing Platform"/>
            <person name="Russ C."/>
            <person name="Cuomo C."/>
            <person name="Young S.K."/>
            <person name="Zeng Q."/>
            <person name="Gargeya S."/>
            <person name="Alvarado L."/>
            <person name="Berlin A."/>
            <person name="Chapman S.B."/>
            <person name="Chen Z."/>
            <person name="Freedman E."/>
            <person name="Gellesch M."/>
            <person name="Goldberg J."/>
            <person name="Griggs A."/>
            <person name="Gujja S."/>
            <person name="Heilman E."/>
            <person name="Heiman D."/>
            <person name="Howarth C."/>
            <person name="Mehta T."/>
            <person name="Neiman D."/>
            <person name="Pearson M."/>
            <person name="Roberts A."/>
            <person name="Saif S."/>
            <person name="Shea T."/>
            <person name="Shenoy N."/>
            <person name="Sisk P."/>
            <person name="Stolte C."/>
            <person name="Sykes S."/>
            <person name="White J."/>
            <person name="Yandava C."/>
            <person name="Burger G."/>
            <person name="Gray M.W."/>
            <person name="Holland P.W.H."/>
            <person name="King N."/>
            <person name="Lang F.B.F."/>
            <person name="Roger A.J."/>
            <person name="Ruiz-Trillo I."/>
            <person name="Haas B."/>
            <person name="Nusbaum C."/>
            <person name="Birren B."/>
        </authorList>
    </citation>
    <scope>NUCLEOTIDE SEQUENCE [LARGE SCALE GENOMIC DNA]</scope>
    <source>
        <strain evidence="1 2">JP610</strain>
    </source>
</reference>
<dbReference type="AlphaFoldDB" id="A0A0L0FL15"/>
<evidence type="ECO:0000313" key="1">
    <source>
        <dbReference type="EMBL" id="KNC77460.1"/>
    </source>
</evidence>
<accession>A0A0L0FL15</accession>
<dbReference type="GeneID" id="25910585"/>
<dbReference type="RefSeq" id="XP_014151362.1">
    <property type="nucleotide sequence ID" value="XM_014295887.1"/>
</dbReference>
<sequence length="135" mass="15934">MTKHYKDPEQLNRIIIDKLRQSGRLFVREVFNDMQNVTLNVELEKRYRNSDKEPIHTQILKIIRYQALTYYGQYEKVDAIIKADKQPDGNEGHLSDMKHTVFHSRTEATVRAVAKVQPVSAQTRQWRTEPNQPNQ</sequence>
<dbReference type="EMBL" id="KQ242726">
    <property type="protein sequence ID" value="KNC77460.1"/>
    <property type="molecule type" value="Genomic_DNA"/>
</dbReference>
<name>A0A0L0FL15_9EUKA</name>
<keyword evidence="2" id="KW-1185">Reference proteome</keyword>
<proteinExistence type="predicted"/>